<reference evidence="10" key="2">
    <citation type="submission" date="2019-04" db="EMBL/GenBank/DDBJ databases">
        <authorList>
            <person name="Pasella M."/>
        </authorList>
    </citation>
    <scope>NUCLEOTIDE SEQUENCE</scope>
    <source>
        <strain evidence="10">HV05337</strain>
    </source>
</reference>
<dbReference type="PANTHER" id="PTHR12899:SF3">
    <property type="entry name" value="LARGE RIBOSOMAL SUBUNIT PROTEIN UL18M"/>
    <property type="match status" value="1"/>
</dbReference>
<evidence type="ECO:0000256" key="4">
    <source>
        <dbReference type="ARBA" id="ARBA00022730"/>
    </source>
</evidence>
<geneLocation type="plastid" evidence="10"/>
<reference evidence="10" key="1">
    <citation type="journal article" date="2019" name="Mol. Phylogenet. Evol.">
        <title>Morphological evolution and classification of the red algal order Ceramiales inferred using plastid phylogenomics.</title>
        <authorList>
            <person name="Diaz-Tapia P."/>
            <person name="Pasella M.M."/>
            <person name="Verbruggen H."/>
            <person name="Maggs C.A."/>
        </authorList>
    </citation>
    <scope>NUCLEOTIDE SEQUENCE</scope>
    <source>
        <strain evidence="10">HV05337</strain>
    </source>
</reference>
<dbReference type="EMBL" id="MK814681">
    <property type="protein sequence ID" value="QCI07429.1"/>
    <property type="molecule type" value="Genomic_DNA"/>
</dbReference>
<evidence type="ECO:0000256" key="2">
    <source>
        <dbReference type="ARBA" id="ARBA00007116"/>
    </source>
</evidence>
<evidence type="ECO:0000256" key="8">
    <source>
        <dbReference type="ARBA" id="ARBA00035303"/>
    </source>
</evidence>
<dbReference type="FunFam" id="3.30.420.100:FF:000001">
    <property type="entry name" value="50S ribosomal protein L18"/>
    <property type="match status" value="1"/>
</dbReference>
<dbReference type="NCBIfam" id="TIGR00060">
    <property type="entry name" value="L18_bact"/>
    <property type="match status" value="1"/>
</dbReference>
<keyword evidence="6 10" id="KW-0689">Ribosomal protein</keyword>
<dbReference type="GO" id="GO:0008097">
    <property type="term" value="F:5S rRNA binding"/>
    <property type="evidence" value="ECO:0007669"/>
    <property type="project" value="TreeGrafter"/>
</dbReference>
<evidence type="ECO:0000256" key="9">
    <source>
        <dbReference type="ARBA" id="ARBA00035346"/>
    </source>
</evidence>
<dbReference type="Gene3D" id="3.30.420.100">
    <property type="match status" value="1"/>
</dbReference>
<evidence type="ECO:0000256" key="1">
    <source>
        <dbReference type="ARBA" id="ARBA00003898"/>
    </source>
</evidence>
<dbReference type="GO" id="GO:0003735">
    <property type="term" value="F:structural constituent of ribosome"/>
    <property type="evidence" value="ECO:0007669"/>
    <property type="project" value="InterPro"/>
</dbReference>
<dbReference type="Pfam" id="PF00861">
    <property type="entry name" value="Ribosomal_L18p"/>
    <property type="match status" value="1"/>
</dbReference>
<evidence type="ECO:0000313" key="10">
    <source>
        <dbReference type="EMBL" id="QCI07429.1"/>
    </source>
</evidence>
<dbReference type="InterPro" id="IPR004389">
    <property type="entry name" value="Ribosomal_uL18_bac-type"/>
</dbReference>
<keyword evidence="10" id="KW-0934">Plastid</keyword>
<organism evidence="10">
    <name type="scientific">Leiomenia cribrosa</name>
    <dbReference type="NCBI Taxonomy" id="217483"/>
    <lineage>
        <taxon>Eukaryota</taxon>
        <taxon>Rhodophyta</taxon>
        <taxon>Florideophyceae</taxon>
        <taxon>Rhodymeniophycidae</taxon>
        <taxon>Gigartinales</taxon>
        <taxon>Kallymeniaceae</taxon>
        <taxon>Leiomenia</taxon>
    </lineage>
</organism>
<keyword evidence="5" id="KW-0694">RNA-binding</keyword>
<dbReference type="GO" id="GO:1990904">
    <property type="term" value="C:ribonucleoprotein complex"/>
    <property type="evidence" value="ECO:0007669"/>
    <property type="project" value="UniProtKB-KW"/>
</dbReference>
<gene>
    <name evidence="10" type="primary">rpl18</name>
</gene>
<sequence>MVKQENKLIISRMKKKIKGTIERPRLYVFKSNKHIYAQIIDDINHKILLSFSSISNELKIQITSSTNCKISSLIGKNIAIKAKKKGIQKVVFDRGQQLYHGKIKALADAARQEGIDF</sequence>
<dbReference type="InterPro" id="IPR005484">
    <property type="entry name" value="Ribosomal_uL18_bac/plant/anim"/>
</dbReference>
<comment type="function">
    <text evidence="1">Binds 5S rRNA, forms part of the central protuberance of the 50S subunit.</text>
</comment>
<name>A0A4D6WUW9_9FLOR</name>
<dbReference type="CDD" id="cd00432">
    <property type="entry name" value="Ribosomal_L18_L5e"/>
    <property type="match status" value="1"/>
</dbReference>
<dbReference type="SUPFAM" id="SSF53137">
    <property type="entry name" value="Translational machinery components"/>
    <property type="match status" value="1"/>
</dbReference>
<proteinExistence type="inferred from homology"/>
<dbReference type="PANTHER" id="PTHR12899">
    <property type="entry name" value="39S RIBOSOMAL PROTEIN L18, MITOCHONDRIAL"/>
    <property type="match status" value="1"/>
</dbReference>
<comment type="subunit">
    <text evidence="3">Part of the 50S ribosomal subunit; contacts the 5S rRNA.</text>
</comment>
<evidence type="ECO:0000256" key="5">
    <source>
        <dbReference type="ARBA" id="ARBA00022884"/>
    </source>
</evidence>
<dbReference type="GO" id="GO:0005737">
    <property type="term" value="C:cytoplasm"/>
    <property type="evidence" value="ECO:0007669"/>
    <property type="project" value="UniProtKB-ARBA"/>
</dbReference>
<dbReference type="GO" id="GO:0006412">
    <property type="term" value="P:translation"/>
    <property type="evidence" value="ECO:0007669"/>
    <property type="project" value="InterPro"/>
</dbReference>
<evidence type="ECO:0000256" key="7">
    <source>
        <dbReference type="ARBA" id="ARBA00023274"/>
    </source>
</evidence>
<accession>A0A4D6WUW9</accession>
<evidence type="ECO:0000256" key="6">
    <source>
        <dbReference type="ARBA" id="ARBA00022980"/>
    </source>
</evidence>
<keyword evidence="7" id="KW-0687">Ribonucleoprotein</keyword>
<evidence type="ECO:0000256" key="3">
    <source>
        <dbReference type="ARBA" id="ARBA00011505"/>
    </source>
</evidence>
<protein>
    <recommendedName>
        <fullName evidence="8">Large ribosomal subunit protein uL18c</fullName>
    </recommendedName>
    <alternativeName>
        <fullName evidence="9">50S ribosomal protein L18, chloroplastic</fullName>
    </alternativeName>
</protein>
<dbReference type="HAMAP" id="MF_01337_B">
    <property type="entry name" value="Ribosomal_uL18_B"/>
    <property type="match status" value="1"/>
</dbReference>
<dbReference type="AlphaFoldDB" id="A0A4D6WUW9"/>
<comment type="similarity">
    <text evidence="2">Belongs to the universal ribosomal protein uL18 family.</text>
</comment>
<dbReference type="InterPro" id="IPR057268">
    <property type="entry name" value="Ribosomal_L18"/>
</dbReference>
<dbReference type="GO" id="GO:0005840">
    <property type="term" value="C:ribosome"/>
    <property type="evidence" value="ECO:0007669"/>
    <property type="project" value="UniProtKB-KW"/>
</dbReference>
<keyword evidence="4" id="KW-0699">rRNA-binding</keyword>